<comment type="caution">
    <text evidence="2">The sequence shown here is derived from an EMBL/GenBank/DDBJ whole genome shotgun (WGS) entry which is preliminary data.</text>
</comment>
<organism evidence="2 3">
    <name type="scientific">Pieris brassicae</name>
    <name type="common">White butterfly</name>
    <name type="synonym">Large white butterfly</name>
    <dbReference type="NCBI Taxonomy" id="7116"/>
    <lineage>
        <taxon>Eukaryota</taxon>
        <taxon>Metazoa</taxon>
        <taxon>Ecdysozoa</taxon>
        <taxon>Arthropoda</taxon>
        <taxon>Hexapoda</taxon>
        <taxon>Insecta</taxon>
        <taxon>Pterygota</taxon>
        <taxon>Neoptera</taxon>
        <taxon>Endopterygota</taxon>
        <taxon>Lepidoptera</taxon>
        <taxon>Glossata</taxon>
        <taxon>Ditrysia</taxon>
        <taxon>Papilionoidea</taxon>
        <taxon>Pieridae</taxon>
        <taxon>Pierinae</taxon>
        <taxon>Pieris</taxon>
    </lineage>
</organism>
<name>A0A9P0TGV2_PIEBR</name>
<dbReference type="Gene3D" id="3.90.1200.10">
    <property type="match status" value="1"/>
</dbReference>
<dbReference type="PANTHER" id="PTHR11012">
    <property type="entry name" value="PROTEIN KINASE-LIKE DOMAIN-CONTAINING"/>
    <property type="match status" value="1"/>
</dbReference>
<feature type="domain" description="CHK kinase-like" evidence="1">
    <location>
        <begin position="128"/>
        <end position="319"/>
    </location>
</feature>
<dbReference type="Proteomes" id="UP001152562">
    <property type="component" value="Unassembled WGS sequence"/>
</dbReference>
<evidence type="ECO:0000313" key="2">
    <source>
        <dbReference type="EMBL" id="CAH4029699.1"/>
    </source>
</evidence>
<dbReference type="InterPro" id="IPR015897">
    <property type="entry name" value="CHK_kinase-like"/>
</dbReference>
<dbReference type="PANTHER" id="PTHR11012:SF48">
    <property type="entry name" value="CHK KINASE-LIKE DOMAIN-CONTAINING PROTEIN-RELATED"/>
    <property type="match status" value="1"/>
</dbReference>
<evidence type="ECO:0000313" key="3">
    <source>
        <dbReference type="Proteomes" id="UP001152562"/>
    </source>
</evidence>
<dbReference type="SUPFAM" id="SSF56112">
    <property type="entry name" value="Protein kinase-like (PK-like)"/>
    <property type="match status" value="1"/>
</dbReference>
<evidence type="ECO:0000259" key="1">
    <source>
        <dbReference type="SMART" id="SM00587"/>
    </source>
</evidence>
<protein>
    <recommendedName>
        <fullName evidence="1">CHK kinase-like domain-containing protein</fullName>
    </recommendedName>
</protein>
<dbReference type="InterPro" id="IPR004119">
    <property type="entry name" value="EcKL"/>
</dbReference>
<keyword evidence="3" id="KW-1185">Reference proteome</keyword>
<sequence length="411" mass="47885">MSLDVNVSEPDEFNCVELHSAIENVAKIRDIQEFSYHVDYLNGNGYIANIFRVILIENGSDKRISVIVKTLINTARKELFSELHCREVKAYTQIIDKFLSIQNDIKESRRVVLPTCIYSSIEKGNELLIFEDLLVNGFTVNIATDNKLSFRCVGNIFSELAKFHGLSFVFKKKNTELYDKLAEDFNDLVFQYSFLNKSQLKYYFFDSFEMSLNVIENRDIKNKLENIKPKLLRLLESYVKPKQINVFCHGDFWINNILFKESDSETKLCFLDFQTLRYANPATDIIYFLYICTDSEFRSLHIDELINIYYESLKGFLNRFEIDVNSLYTENKLRDDIEEHKVFGFLITLIEIKIIANHLDELNSNHKSEMDLTNLPDIEKESLVKARINDVLTESSENGVLEKLLNTAATM</sequence>
<dbReference type="InterPro" id="IPR011009">
    <property type="entry name" value="Kinase-like_dom_sf"/>
</dbReference>
<dbReference type="SMART" id="SM00587">
    <property type="entry name" value="CHK"/>
    <property type="match status" value="1"/>
</dbReference>
<gene>
    <name evidence="2" type="ORF">PIBRA_LOCUS6430</name>
</gene>
<proteinExistence type="predicted"/>
<accession>A0A9P0TGV2</accession>
<reference evidence="2" key="1">
    <citation type="submission" date="2022-05" db="EMBL/GenBank/DDBJ databases">
        <authorList>
            <person name="Okamura Y."/>
        </authorList>
    </citation>
    <scope>NUCLEOTIDE SEQUENCE</scope>
</reference>
<dbReference type="AlphaFoldDB" id="A0A9P0TGV2"/>
<dbReference type="Pfam" id="PF02958">
    <property type="entry name" value="EcKL"/>
    <property type="match status" value="1"/>
</dbReference>
<dbReference type="EMBL" id="CALOZG010000009">
    <property type="protein sequence ID" value="CAH4029699.1"/>
    <property type="molecule type" value="Genomic_DNA"/>
</dbReference>